<dbReference type="GeneID" id="120284053"/>
<dbReference type="AlphaFoldDB" id="A0AB40D3A4"/>
<dbReference type="Pfam" id="PF00078">
    <property type="entry name" value="RVT_1"/>
    <property type="match status" value="1"/>
</dbReference>
<dbReference type="Proteomes" id="UP001515500">
    <property type="component" value="Chromosome 19"/>
</dbReference>
<evidence type="ECO:0000313" key="3">
    <source>
        <dbReference type="RefSeq" id="XP_039146809.1"/>
    </source>
</evidence>
<keyword evidence="2" id="KW-1185">Reference proteome</keyword>
<reference evidence="3" key="1">
    <citation type="submission" date="2025-08" db="UniProtKB">
        <authorList>
            <consortium name="RefSeq"/>
        </authorList>
    </citation>
    <scope>IDENTIFICATION</scope>
</reference>
<dbReference type="InterPro" id="IPR043502">
    <property type="entry name" value="DNA/RNA_pol_sf"/>
</dbReference>
<protein>
    <submittedName>
        <fullName evidence="3">Uncharacterized protein LOC120284053</fullName>
    </submittedName>
</protein>
<accession>A0AB40D3A4</accession>
<dbReference type="PANTHER" id="PTHR33116">
    <property type="entry name" value="REVERSE TRANSCRIPTASE ZINC-BINDING DOMAIN-CONTAINING PROTEIN-RELATED-RELATED"/>
    <property type="match status" value="1"/>
</dbReference>
<dbReference type="RefSeq" id="XP_039146809.1">
    <property type="nucleotide sequence ID" value="XM_039290875.1"/>
</dbReference>
<sequence>MIKLCKDFYNHSANLERINWANIVLIPKNEAPVSVSDYRPISLINAPLKIISKILATRLSKVIDRLVDHSQSAFIKGRSIMDNVVAAEEIIFSLQKRRLDGNIAKVDFARAFDMVDWDFLLELLEARGFGPRWRHWIANLLFTSKASILINGSPEGYVRYQRGLRQGDPLSPLLFVLVADVLSVMFNHALDSHILHGVPLGISVLAINLNKTCLLSTGFNSLPSNSALGTLNCAASALPITYLGVPIAGRRPRRQDWEVLILKVKVRLTSWKANYLSVGGRLTLINSVLTALPTYLMSIFRLPKWVVNRIDRLRRDFLWKGPDIDRPKCRLVNWHRLCLPRDQGGWGIINLEEFNCALLGKWWWKVLQNEAWCGSAPILFNYFHQHSRWNLWLPRNRRCSFFWKGLFPSLEAFKAYIDSSVGNGNSTLFWLDNWYNGQAPKYRWCEEFLSTTSPFATVRDMLLELPSAAMRRDPLLIELSSRITSGFGDIPDHKSWKLTSDGSFSVKSFYKFLIDRGLRCSITPVIFKRFVPQKIAAFMWLVWDRKILTLDTLFARALWLEPSGTASLSLFPSHVPLCHARTYGDCGIESLALVSNCLALWLLEWFCVVPAREMHKLEESIAAVRRCIQFSSLPREEQNPNRHDEFPG</sequence>
<dbReference type="InterPro" id="IPR026960">
    <property type="entry name" value="RVT-Znf"/>
</dbReference>
<dbReference type="Pfam" id="PF13966">
    <property type="entry name" value="zf-RVT"/>
    <property type="match status" value="1"/>
</dbReference>
<proteinExistence type="predicted"/>
<dbReference type="PANTHER" id="PTHR33116:SF78">
    <property type="entry name" value="OS12G0587133 PROTEIN"/>
    <property type="match status" value="1"/>
</dbReference>
<evidence type="ECO:0000259" key="1">
    <source>
        <dbReference type="PROSITE" id="PS50878"/>
    </source>
</evidence>
<dbReference type="CDD" id="cd01650">
    <property type="entry name" value="RT_nLTR_like"/>
    <property type="match status" value="1"/>
</dbReference>
<dbReference type="PROSITE" id="PS50878">
    <property type="entry name" value="RT_POL"/>
    <property type="match status" value="1"/>
</dbReference>
<organism evidence="2 3">
    <name type="scientific">Dioscorea cayennensis subsp. rotundata</name>
    <name type="common">White Guinea yam</name>
    <name type="synonym">Dioscorea rotundata</name>
    <dbReference type="NCBI Taxonomy" id="55577"/>
    <lineage>
        <taxon>Eukaryota</taxon>
        <taxon>Viridiplantae</taxon>
        <taxon>Streptophyta</taxon>
        <taxon>Embryophyta</taxon>
        <taxon>Tracheophyta</taxon>
        <taxon>Spermatophyta</taxon>
        <taxon>Magnoliopsida</taxon>
        <taxon>Liliopsida</taxon>
        <taxon>Dioscoreales</taxon>
        <taxon>Dioscoreaceae</taxon>
        <taxon>Dioscorea</taxon>
    </lineage>
</organism>
<dbReference type="SUPFAM" id="SSF56672">
    <property type="entry name" value="DNA/RNA polymerases"/>
    <property type="match status" value="1"/>
</dbReference>
<gene>
    <name evidence="3" type="primary">LOC120284053</name>
</gene>
<dbReference type="InterPro" id="IPR000477">
    <property type="entry name" value="RT_dom"/>
</dbReference>
<feature type="domain" description="Reverse transcriptase" evidence="1">
    <location>
        <begin position="7"/>
        <end position="247"/>
    </location>
</feature>
<evidence type="ECO:0000313" key="2">
    <source>
        <dbReference type="Proteomes" id="UP001515500"/>
    </source>
</evidence>
<name>A0AB40D3A4_DIOCR</name>